<reference evidence="2 3" key="1">
    <citation type="journal article" date="2013" name="BMC Genomics">
        <title>Genomics-driven discovery of the pneumocandin biosynthetic gene cluster in the fungus Glarea lozoyensis.</title>
        <authorList>
            <person name="Chen L."/>
            <person name="Yue Q."/>
            <person name="Zhang X."/>
            <person name="Xiang M."/>
            <person name="Wang C."/>
            <person name="Li S."/>
            <person name="Che Y."/>
            <person name="Ortiz-Lopez F.J."/>
            <person name="Bills G.F."/>
            <person name="Liu X."/>
            <person name="An Z."/>
        </authorList>
    </citation>
    <scope>NUCLEOTIDE SEQUENCE [LARGE SCALE GENOMIC DNA]</scope>
    <source>
        <strain evidence="3">ATCC 20868 / MF5171</strain>
    </source>
</reference>
<dbReference type="KEGG" id="glz:GLAREA_07018"/>
<dbReference type="OrthoDB" id="2997776at2759"/>
<dbReference type="EMBL" id="KE145357">
    <property type="protein sequence ID" value="EPE34005.1"/>
    <property type="molecule type" value="Genomic_DNA"/>
</dbReference>
<dbReference type="STRING" id="1116229.S3D8C3"/>
<feature type="region of interest" description="Disordered" evidence="1">
    <location>
        <begin position="270"/>
        <end position="339"/>
    </location>
</feature>
<keyword evidence="3" id="KW-1185">Reference proteome</keyword>
<feature type="compositionally biased region" description="Acidic residues" evidence="1">
    <location>
        <begin position="274"/>
        <end position="319"/>
    </location>
</feature>
<dbReference type="HOGENOM" id="CLU_819031_0_0_1"/>
<proteinExistence type="predicted"/>
<protein>
    <recommendedName>
        <fullName evidence="4">F-box domain-containing protein</fullName>
    </recommendedName>
</protein>
<name>S3D8C3_GLAL2</name>
<evidence type="ECO:0000313" key="2">
    <source>
        <dbReference type="EMBL" id="EPE34005.1"/>
    </source>
</evidence>
<accession>S3D8C3</accession>
<dbReference type="RefSeq" id="XP_008079157.1">
    <property type="nucleotide sequence ID" value="XM_008080966.1"/>
</dbReference>
<dbReference type="AlphaFoldDB" id="S3D8C3"/>
<evidence type="ECO:0000313" key="3">
    <source>
        <dbReference type="Proteomes" id="UP000016922"/>
    </source>
</evidence>
<gene>
    <name evidence="2" type="ORF">GLAREA_07018</name>
</gene>
<organism evidence="2 3">
    <name type="scientific">Glarea lozoyensis (strain ATCC 20868 / MF5171)</name>
    <dbReference type="NCBI Taxonomy" id="1116229"/>
    <lineage>
        <taxon>Eukaryota</taxon>
        <taxon>Fungi</taxon>
        <taxon>Dikarya</taxon>
        <taxon>Ascomycota</taxon>
        <taxon>Pezizomycotina</taxon>
        <taxon>Leotiomycetes</taxon>
        <taxon>Helotiales</taxon>
        <taxon>Helotiaceae</taxon>
        <taxon>Glarea</taxon>
    </lineage>
</organism>
<evidence type="ECO:0008006" key="4">
    <source>
        <dbReference type="Google" id="ProtNLM"/>
    </source>
</evidence>
<dbReference type="OMA" id="ELYLDEW"/>
<dbReference type="Proteomes" id="UP000016922">
    <property type="component" value="Unassembled WGS sequence"/>
</dbReference>
<dbReference type="GeneID" id="19466071"/>
<dbReference type="eggNOG" id="ENOG502SSJX">
    <property type="taxonomic scope" value="Eukaryota"/>
</dbReference>
<sequence>MSTTTSPTLPPELWERVIEQCNEEPVLVELWMSYRHVCRAFRDAVEKLFAERHLRKTWINYALGTLEDQDGRKTMVGITFEFMELSEDKTIAIFQGDIDDRSNQGCVKERLREAIKRTEDGNLHMHNIAVPQHTVQVHREINDTPIPGLEMDWDKMRLSCDWKALFTRFYAEEKHYNRLMDTFLEDNKAAADEMKEKMERGLMSMGDLFKQAMEMVGDTNKISYKRARRARISRMMQENNWGSWNWDQDEENKKSEKRVLSELAKLRQWASTQDDSDFDGEQGGDVVDSSDEEDAEWEDADDDDESDGEVSMTEEEMEAMIDRMDEAMGGGAPPLYHKT</sequence>
<evidence type="ECO:0000256" key="1">
    <source>
        <dbReference type="SAM" id="MobiDB-lite"/>
    </source>
</evidence>